<evidence type="ECO:0000256" key="4">
    <source>
        <dbReference type="ARBA" id="ARBA00022603"/>
    </source>
</evidence>
<dbReference type="GO" id="GO:0032259">
    <property type="term" value="P:methylation"/>
    <property type="evidence" value="ECO:0007669"/>
    <property type="project" value="UniProtKB-KW"/>
</dbReference>
<dbReference type="STRING" id="89524.SAMN05444370_101209"/>
<keyword evidence="10" id="KW-1185">Reference proteome</keyword>
<evidence type="ECO:0000256" key="1">
    <source>
        <dbReference type="ARBA" id="ARBA00004496"/>
    </source>
</evidence>
<dbReference type="NCBIfam" id="TIGR00080">
    <property type="entry name" value="pimt"/>
    <property type="match status" value="1"/>
</dbReference>
<evidence type="ECO:0000256" key="3">
    <source>
        <dbReference type="ARBA" id="ARBA00022490"/>
    </source>
</evidence>
<keyword evidence="4 7" id="KW-0489">Methyltransferase</keyword>
<feature type="region of interest" description="Disordered" evidence="8">
    <location>
        <begin position="1"/>
        <end position="22"/>
    </location>
</feature>
<dbReference type="InterPro" id="IPR000682">
    <property type="entry name" value="PCMT"/>
</dbReference>
<comment type="subcellular location">
    <subcellularLocation>
        <location evidence="1 7">Cytoplasm</location>
    </subcellularLocation>
</comment>
<gene>
    <name evidence="7" type="primary">pcm</name>
    <name evidence="9" type="ORF">SAMN05444370_101209</name>
</gene>
<name>A0A1H3VP40_9RHOB</name>
<keyword evidence="6 7" id="KW-0949">S-adenosyl-L-methionine</keyword>
<dbReference type="Pfam" id="PF01135">
    <property type="entry name" value="PCMT"/>
    <property type="match status" value="1"/>
</dbReference>
<dbReference type="NCBIfam" id="NF001453">
    <property type="entry name" value="PRK00312.1"/>
    <property type="match status" value="1"/>
</dbReference>
<dbReference type="EMBL" id="FNQM01000001">
    <property type="protein sequence ID" value="SDZ76014.1"/>
    <property type="molecule type" value="Genomic_DNA"/>
</dbReference>
<reference evidence="9 10" key="1">
    <citation type="submission" date="2016-10" db="EMBL/GenBank/DDBJ databases">
        <authorList>
            <person name="de Groot N.N."/>
        </authorList>
    </citation>
    <scope>NUCLEOTIDE SEQUENCE [LARGE SCALE GENOMIC DNA]</scope>
    <source>
        <strain evidence="9 10">DSM 15345</strain>
    </source>
</reference>
<evidence type="ECO:0000256" key="8">
    <source>
        <dbReference type="SAM" id="MobiDB-lite"/>
    </source>
</evidence>
<evidence type="ECO:0000313" key="10">
    <source>
        <dbReference type="Proteomes" id="UP000198703"/>
    </source>
</evidence>
<evidence type="ECO:0000256" key="6">
    <source>
        <dbReference type="ARBA" id="ARBA00022691"/>
    </source>
</evidence>
<dbReference type="GO" id="GO:0005737">
    <property type="term" value="C:cytoplasm"/>
    <property type="evidence" value="ECO:0007669"/>
    <property type="project" value="UniProtKB-SubCell"/>
</dbReference>
<keyword evidence="3 7" id="KW-0963">Cytoplasm</keyword>
<dbReference type="PROSITE" id="PS01279">
    <property type="entry name" value="PCMT"/>
    <property type="match status" value="1"/>
</dbReference>
<dbReference type="InterPro" id="IPR029063">
    <property type="entry name" value="SAM-dependent_MTases_sf"/>
</dbReference>
<proteinExistence type="inferred from homology"/>
<dbReference type="CDD" id="cd02440">
    <property type="entry name" value="AdoMet_MTases"/>
    <property type="match status" value="1"/>
</dbReference>
<evidence type="ECO:0000313" key="9">
    <source>
        <dbReference type="EMBL" id="SDZ76014.1"/>
    </source>
</evidence>
<dbReference type="PANTHER" id="PTHR11579">
    <property type="entry name" value="PROTEIN-L-ISOASPARTATE O-METHYLTRANSFERASE"/>
    <property type="match status" value="1"/>
</dbReference>
<dbReference type="FunFam" id="3.40.50.150:FF:000010">
    <property type="entry name" value="Protein-L-isoaspartate O-methyltransferase"/>
    <property type="match status" value="1"/>
</dbReference>
<protein>
    <recommendedName>
        <fullName evidence="7">Protein-L-isoaspartate O-methyltransferase</fullName>
        <ecNumber evidence="7">2.1.1.77</ecNumber>
    </recommendedName>
    <alternativeName>
        <fullName evidence="7">L-isoaspartyl protein carboxyl methyltransferase</fullName>
    </alternativeName>
    <alternativeName>
        <fullName evidence="7">Protein L-isoaspartyl methyltransferase</fullName>
    </alternativeName>
    <alternativeName>
        <fullName evidence="7">Protein-beta-aspartate methyltransferase</fullName>
        <shortName evidence="7">PIMT</shortName>
    </alternativeName>
</protein>
<dbReference type="PANTHER" id="PTHR11579:SF0">
    <property type="entry name" value="PROTEIN-L-ISOASPARTATE(D-ASPARTATE) O-METHYLTRANSFERASE"/>
    <property type="match status" value="1"/>
</dbReference>
<accession>A0A1H3VP40</accession>
<dbReference type="SUPFAM" id="SSF53335">
    <property type="entry name" value="S-adenosyl-L-methionine-dependent methyltransferases"/>
    <property type="match status" value="1"/>
</dbReference>
<feature type="active site" evidence="7">
    <location>
        <position position="82"/>
    </location>
</feature>
<dbReference type="HAMAP" id="MF_00090">
    <property type="entry name" value="PIMT"/>
    <property type="match status" value="1"/>
</dbReference>
<evidence type="ECO:0000256" key="7">
    <source>
        <dbReference type="HAMAP-Rule" id="MF_00090"/>
    </source>
</evidence>
<comment type="similarity">
    <text evidence="2 7">Belongs to the methyltransferase superfamily. L-isoaspartyl/D-aspartyl protein methyltransferase family.</text>
</comment>
<keyword evidence="5 7" id="KW-0808">Transferase</keyword>
<dbReference type="Gene3D" id="3.40.50.150">
    <property type="entry name" value="Vaccinia Virus protein VP39"/>
    <property type="match status" value="1"/>
</dbReference>
<dbReference type="GO" id="GO:0030091">
    <property type="term" value="P:protein repair"/>
    <property type="evidence" value="ECO:0007669"/>
    <property type="project" value="UniProtKB-UniRule"/>
</dbReference>
<dbReference type="AlphaFoldDB" id="A0A1H3VP40"/>
<comment type="catalytic activity">
    <reaction evidence="7">
        <text>[protein]-L-isoaspartate + S-adenosyl-L-methionine = [protein]-L-isoaspartate alpha-methyl ester + S-adenosyl-L-homocysteine</text>
        <dbReference type="Rhea" id="RHEA:12705"/>
        <dbReference type="Rhea" id="RHEA-COMP:12143"/>
        <dbReference type="Rhea" id="RHEA-COMP:12144"/>
        <dbReference type="ChEBI" id="CHEBI:57856"/>
        <dbReference type="ChEBI" id="CHEBI:59789"/>
        <dbReference type="ChEBI" id="CHEBI:90596"/>
        <dbReference type="ChEBI" id="CHEBI:90598"/>
        <dbReference type="EC" id="2.1.1.77"/>
    </reaction>
</comment>
<dbReference type="GO" id="GO:0004719">
    <property type="term" value="F:protein-L-isoaspartate (D-aspartate) O-methyltransferase activity"/>
    <property type="evidence" value="ECO:0007669"/>
    <property type="project" value="UniProtKB-UniRule"/>
</dbReference>
<dbReference type="Proteomes" id="UP000198703">
    <property type="component" value="Unassembled WGS sequence"/>
</dbReference>
<organism evidence="9 10">
    <name type="scientific">Rubrimonas cliftonensis</name>
    <dbReference type="NCBI Taxonomy" id="89524"/>
    <lineage>
        <taxon>Bacteria</taxon>
        <taxon>Pseudomonadati</taxon>
        <taxon>Pseudomonadota</taxon>
        <taxon>Alphaproteobacteria</taxon>
        <taxon>Rhodobacterales</taxon>
        <taxon>Paracoccaceae</taxon>
        <taxon>Rubrimonas</taxon>
    </lineage>
</organism>
<dbReference type="EC" id="2.1.1.77" evidence="7"/>
<evidence type="ECO:0000256" key="5">
    <source>
        <dbReference type="ARBA" id="ARBA00022679"/>
    </source>
</evidence>
<sequence>MTRAPGGPHGSLPAGAGAAAPGAPDREQMMRLVYSLRSRGVTDARVLAAIEATPRHMFVDRAFRDRAYDDLPLPIACGQTISQPSVVGVMTQALAPTPRCKVLEVGAGSGYQAAVLARLARRVYAIERHKALAREAAQRLKALDLGSVSLVSGDGALGWPDQAPFDRIMVTAAAEDPPALLLSQLREGGVMVLPVGQSDDVQQLIRIVKTPQGLEYTELLPVRFVPLLAGLPEGDA</sequence>
<evidence type="ECO:0000256" key="2">
    <source>
        <dbReference type="ARBA" id="ARBA00005369"/>
    </source>
</evidence>
<comment type="function">
    <text evidence="7">Catalyzes the methyl esterification of L-isoaspartyl residues in peptides and proteins that result from spontaneous decomposition of normal L-aspartyl and L-asparaginyl residues. It plays a role in the repair and/or degradation of damaged proteins.</text>
</comment>